<dbReference type="PANTHER" id="PTHR32494:SF5">
    <property type="entry name" value="ALLANTOATE AMIDOHYDROLASE"/>
    <property type="match status" value="1"/>
</dbReference>
<dbReference type="Proteomes" id="UP001139534">
    <property type="component" value="Unassembled WGS sequence"/>
</dbReference>
<evidence type="ECO:0000256" key="2">
    <source>
        <dbReference type="ARBA" id="ARBA00022801"/>
    </source>
</evidence>
<dbReference type="GO" id="GO:0016813">
    <property type="term" value="F:hydrolase activity, acting on carbon-nitrogen (but not peptide) bonds, in linear amidines"/>
    <property type="evidence" value="ECO:0007669"/>
    <property type="project" value="InterPro"/>
</dbReference>
<evidence type="ECO:0000256" key="3">
    <source>
        <dbReference type="PIRSR" id="PIRSR001235-1"/>
    </source>
</evidence>
<dbReference type="InterPro" id="IPR036264">
    <property type="entry name" value="Bact_exopeptidase_dim_dom"/>
</dbReference>
<dbReference type="InterPro" id="IPR010158">
    <property type="entry name" value="Amidase_Cbmase"/>
</dbReference>
<dbReference type="InterPro" id="IPR002933">
    <property type="entry name" value="Peptidase_M20"/>
</dbReference>
<protein>
    <submittedName>
        <fullName evidence="6">M20 family metallo-hydrolase</fullName>
    </submittedName>
</protein>
<reference evidence="6" key="1">
    <citation type="submission" date="2022-04" db="EMBL/GenBank/DDBJ databases">
        <authorList>
            <person name="Seo M.-J."/>
        </authorList>
    </citation>
    <scope>NUCLEOTIDE SEQUENCE</scope>
    <source>
        <strain evidence="6">MBLB2552</strain>
    </source>
</reference>
<evidence type="ECO:0000313" key="7">
    <source>
        <dbReference type="Proteomes" id="UP001139534"/>
    </source>
</evidence>
<dbReference type="EMBL" id="JALPRK010000002">
    <property type="protein sequence ID" value="MCK8486276.1"/>
    <property type="molecule type" value="Genomic_DNA"/>
</dbReference>
<sequence>MPGDRYAYARPAGLYTKGWTDRSRWRRAGPSWQPGAGPMSGAEEAAAYMQGLLEKLAEFSEPGEGVTRLLYSPEWMQAQQFLLEQISDSGLKGYADDVGNVYGELTGRRSSEPIVLTGSHIDTVVSGGRYDGAYGVAAALAALRHLRRTYGPPQRTITAVSFAEEEGSRFPLTFWGSGHVTGLYDISEAADCRDAGGVSLQEAMAGCELGPRQPKPSCSGLAAYVELHIEQGIVLEREGTQLGIVSAICGQRRFAAVVRGAANHAGTTPMGLRSDALAAAAEMTLRLEALATATGDPLVATVGRLEVRPNTPNVIPGEVRFTLDIRHSHEPELEAFCAQALDVFAEIAERRGAALRVEPRLAAVPALMDARLQNELAAICAGQGFTWRSMVSGAGHDAQLFAPLCPAAMLFVPSRGGISHAPEEDTPPEALTAGLNVLIALLYKLGYEE</sequence>
<comment type="cofactor">
    <cofactor evidence="3">
        <name>Zn(2+)</name>
        <dbReference type="ChEBI" id="CHEBI:29105"/>
    </cofactor>
    <text evidence="3">Binds 2 Zn(2+) ions per subunit.</text>
</comment>
<keyword evidence="7" id="KW-1185">Reference proteome</keyword>
<keyword evidence="3" id="KW-0862">Zinc</keyword>
<feature type="binding site" evidence="3">
    <location>
        <position position="420"/>
    </location>
    <ligand>
        <name>Zn(2+)</name>
        <dbReference type="ChEBI" id="CHEBI:29105"/>
        <label>2</label>
    </ligand>
</feature>
<feature type="binding site" evidence="3">
    <location>
        <position position="166"/>
    </location>
    <ligand>
        <name>Zn(2+)</name>
        <dbReference type="ChEBI" id="CHEBI:29105"/>
        <label>2</label>
    </ligand>
</feature>
<dbReference type="InterPro" id="IPR011650">
    <property type="entry name" value="Peptidase_M20_dimer"/>
</dbReference>
<feature type="binding site" evidence="3">
    <location>
        <position position="131"/>
    </location>
    <ligand>
        <name>Zn(2+)</name>
        <dbReference type="ChEBI" id="CHEBI:29105"/>
        <label>2</label>
    </ligand>
</feature>
<dbReference type="PANTHER" id="PTHR32494">
    <property type="entry name" value="ALLANTOATE DEIMINASE-RELATED"/>
    <property type="match status" value="1"/>
</dbReference>
<organism evidence="6 7">
    <name type="scientific">Paenibacillus mellifer</name>
    <dbReference type="NCBI Taxonomy" id="2937794"/>
    <lineage>
        <taxon>Bacteria</taxon>
        <taxon>Bacillati</taxon>
        <taxon>Bacillota</taxon>
        <taxon>Bacilli</taxon>
        <taxon>Bacillales</taxon>
        <taxon>Paenibacillaceae</taxon>
        <taxon>Paenibacillus</taxon>
    </lineage>
</organism>
<dbReference type="NCBIfam" id="TIGR01879">
    <property type="entry name" value="hydantase"/>
    <property type="match status" value="1"/>
</dbReference>
<dbReference type="AlphaFoldDB" id="A0A9X2BS23"/>
<feature type="domain" description="Peptidase M20 dimerisation" evidence="5">
    <location>
        <begin position="252"/>
        <end position="348"/>
    </location>
</feature>
<keyword evidence="3" id="KW-0479">Metal-binding</keyword>
<dbReference type="Pfam" id="PF01546">
    <property type="entry name" value="Peptidase_M20"/>
    <property type="match status" value="1"/>
</dbReference>
<dbReference type="RefSeq" id="WP_248550493.1">
    <property type="nucleotide sequence ID" value="NZ_JALPRK010000002.1"/>
</dbReference>
<evidence type="ECO:0000256" key="1">
    <source>
        <dbReference type="ARBA" id="ARBA00006153"/>
    </source>
</evidence>
<dbReference type="Gene3D" id="3.40.630.10">
    <property type="entry name" value="Zn peptidases"/>
    <property type="match status" value="1"/>
</dbReference>
<evidence type="ECO:0000313" key="6">
    <source>
        <dbReference type="EMBL" id="MCK8486276.1"/>
    </source>
</evidence>
<dbReference type="SUPFAM" id="SSF53187">
    <property type="entry name" value="Zn-dependent exopeptidases"/>
    <property type="match status" value="1"/>
</dbReference>
<gene>
    <name evidence="6" type="ORF">M0651_03715</name>
</gene>
<feature type="binding site" evidence="3">
    <location>
        <position position="120"/>
    </location>
    <ligand>
        <name>Zn(2+)</name>
        <dbReference type="ChEBI" id="CHEBI:29105"/>
        <label>1</label>
    </ligand>
</feature>
<evidence type="ECO:0000259" key="5">
    <source>
        <dbReference type="Pfam" id="PF07687"/>
    </source>
</evidence>
<feature type="binding site" evidence="4">
    <location>
        <position position="253"/>
    </location>
    <ligand>
        <name>allantoate</name>
        <dbReference type="ChEBI" id="CHEBI:17536"/>
    </ligand>
</feature>
<dbReference type="GO" id="GO:0046872">
    <property type="term" value="F:metal ion binding"/>
    <property type="evidence" value="ECO:0007669"/>
    <property type="project" value="UniProtKB-KW"/>
</dbReference>
<dbReference type="Pfam" id="PF07687">
    <property type="entry name" value="M20_dimer"/>
    <property type="match status" value="1"/>
</dbReference>
<feature type="binding site" evidence="3">
    <location>
        <position position="228"/>
    </location>
    <ligand>
        <name>Zn(2+)</name>
        <dbReference type="ChEBI" id="CHEBI:29105"/>
        <label>1</label>
    </ligand>
</feature>
<name>A0A9X2BS23_9BACL</name>
<feature type="binding site" evidence="3">
    <location>
        <position position="131"/>
    </location>
    <ligand>
        <name>Zn(2+)</name>
        <dbReference type="ChEBI" id="CHEBI:29105"/>
        <label>1</label>
    </ligand>
</feature>
<comment type="caution">
    <text evidence="6">The sequence shown here is derived from an EMBL/GenBank/DDBJ whole genome shotgun (WGS) entry which is preliminary data.</text>
</comment>
<accession>A0A9X2BS23</accession>
<proteinExistence type="inferred from homology"/>
<dbReference type="CDD" id="cd03884">
    <property type="entry name" value="M20_bAS"/>
    <property type="match status" value="1"/>
</dbReference>
<comment type="similarity">
    <text evidence="1">Belongs to the peptidase M20 family.</text>
</comment>
<evidence type="ECO:0000256" key="4">
    <source>
        <dbReference type="PIRSR" id="PIRSR001235-2"/>
    </source>
</evidence>
<dbReference type="Gene3D" id="3.30.70.360">
    <property type="match status" value="1"/>
</dbReference>
<dbReference type="PIRSF" id="PIRSF001235">
    <property type="entry name" value="Amidase_carbamoylase"/>
    <property type="match status" value="1"/>
</dbReference>
<feature type="binding site" evidence="4">
    <location>
        <position position="313"/>
    </location>
    <ligand>
        <name>allantoate</name>
        <dbReference type="ChEBI" id="CHEBI:17536"/>
    </ligand>
</feature>
<dbReference type="SUPFAM" id="SSF55031">
    <property type="entry name" value="Bacterial exopeptidase dimerisation domain"/>
    <property type="match status" value="1"/>
</dbReference>
<keyword evidence="2" id="KW-0378">Hydrolase</keyword>
<feature type="binding site" evidence="4">
    <location>
        <position position="326"/>
    </location>
    <ligand>
        <name>allantoate</name>
        <dbReference type="ChEBI" id="CHEBI:17536"/>
    </ligand>
</feature>